<sequence length="296" mass="31645">MRQHGALLAKRAAANNCDALIVRTAKLYKAFPDLESTTAFKINVIEGTPSDAVATRKCLEDADVIMACIATNESSRDMSISYDTATAIVDALKANRETQGSAYKCPTVIQLRSASLNPTLSAAMPWIARKMAGFCFYYIYADLDRACKLFESSSANSPGLLNYIYIDPPSIHDANGTTPTGYKLILDEKQEGALSYTDLGIAFCEVAERRDEFAGKGVGVTATGAQKQVGFKLILSPTYIAEMDSFSNVTANSTGPDAFRPTAIPGLAAILVPSNIQSPVKLSLTTLAVALVSFLV</sequence>
<proteinExistence type="predicted"/>
<evidence type="ECO:0000313" key="1">
    <source>
        <dbReference type="EMBL" id="KAK3680324.1"/>
    </source>
</evidence>
<gene>
    <name evidence="1" type="ORF">LTR37_021336</name>
</gene>
<organism evidence="1 2">
    <name type="scientific">Vermiconidia calcicola</name>
    <dbReference type="NCBI Taxonomy" id="1690605"/>
    <lineage>
        <taxon>Eukaryota</taxon>
        <taxon>Fungi</taxon>
        <taxon>Dikarya</taxon>
        <taxon>Ascomycota</taxon>
        <taxon>Pezizomycotina</taxon>
        <taxon>Dothideomycetes</taxon>
        <taxon>Dothideomycetidae</taxon>
        <taxon>Mycosphaerellales</taxon>
        <taxon>Extremaceae</taxon>
        <taxon>Vermiconidia</taxon>
    </lineage>
</organism>
<name>A0ACC3MAM1_9PEZI</name>
<keyword evidence="2" id="KW-1185">Reference proteome</keyword>
<accession>A0ACC3MAM1</accession>
<protein>
    <submittedName>
        <fullName evidence="1">Uncharacterized protein</fullName>
    </submittedName>
</protein>
<comment type="caution">
    <text evidence="1">The sequence shown here is derived from an EMBL/GenBank/DDBJ whole genome shotgun (WGS) entry which is preliminary data.</text>
</comment>
<dbReference type="Proteomes" id="UP001281147">
    <property type="component" value="Unassembled WGS sequence"/>
</dbReference>
<evidence type="ECO:0000313" key="2">
    <source>
        <dbReference type="Proteomes" id="UP001281147"/>
    </source>
</evidence>
<dbReference type="EMBL" id="JAUTXU010000475">
    <property type="protein sequence ID" value="KAK3680324.1"/>
    <property type="molecule type" value="Genomic_DNA"/>
</dbReference>
<reference evidence="1" key="1">
    <citation type="submission" date="2023-07" db="EMBL/GenBank/DDBJ databases">
        <title>Black Yeasts Isolated from many extreme environments.</title>
        <authorList>
            <person name="Coleine C."/>
            <person name="Stajich J.E."/>
            <person name="Selbmann L."/>
        </authorList>
    </citation>
    <scope>NUCLEOTIDE SEQUENCE</scope>
    <source>
        <strain evidence="1">CCFEE 5714</strain>
    </source>
</reference>